<dbReference type="GO" id="GO:0007508">
    <property type="term" value="P:larval heart development"/>
    <property type="evidence" value="ECO:0007669"/>
    <property type="project" value="TreeGrafter"/>
</dbReference>
<dbReference type="PANTHER" id="PTHR33395:SF22">
    <property type="entry name" value="REVERSE TRANSCRIPTASE DOMAIN-CONTAINING PROTEIN"/>
    <property type="match status" value="1"/>
</dbReference>
<dbReference type="InterPro" id="IPR005135">
    <property type="entry name" value="Endo/exonuclease/phosphatase"/>
</dbReference>
<dbReference type="GO" id="GO:0061343">
    <property type="term" value="P:cell adhesion involved in heart morphogenesis"/>
    <property type="evidence" value="ECO:0007669"/>
    <property type="project" value="TreeGrafter"/>
</dbReference>
<evidence type="ECO:0000313" key="2">
    <source>
        <dbReference type="EMBL" id="PKU32392.1"/>
    </source>
</evidence>
<dbReference type="GO" id="GO:0031012">
    <property type="term" value="C:extracellular matrix"/>
    <property type="evidence" value="ECO:0007669"/>
    <property type="project" value="TreeGrafter"/>
</dbReference>
<dbReference type="SUPFAM" id="SSF56219">
    <property type="entry name" value="DNase I-like"/>
    <property type="match status" value="1"/>
</dbReference>
<name>A0A2I0TF56_LIMLA</name>
<dbReference type="AlphaFoldDB" id="A0A2I0TF56"/>
<dbReference type="GO" id="GO:0003824">
    <property type="term" value="F:catalytic activity"/>
    <property type="evidence" value="ECO:0007669"/>
    <property type="project" value="InterPro"/>
</dbReference>
<keyword evidence="3" id="KW-1185">Reference proteome</keyword>
<dbReference type="EMBL" id="KZ511358">
    <property type="protein sequence ID" value="PKU32392.1"/>
    <property type="molecule type" value="Genomic_DNA"/>
</dbReference>
<evidence type="ECO:0000259" key="1">
    <source>
        <dbReference type="Pfam" id="PF03372"/>
    </source>
</evidence>
<accession>A0A2I0TF56</accession>
<dbReference type="Pfam" id="PF03372">
    <property type="entry name" value="Exo_endo_phos"/>
    <property type="match status" value="1"/>
</dbReference>
<protein>
    <recommendedName>
        <fullName evidence="1">Endonuclease/exonuclease/phosphatase domain-containing protein</fullName>
    </recommendedName>
</protein>
<proteinExistence type="predicted"/>
<evidence type="ECO:0000313" key="3">
    <source>
        <dbReference type="Proteomes" id="UP000233556"/>
    </source>
</evidence>
<feature type="domain" description="Endonuclease/exonuclease/phosphatase" evidence="1">
    <location>
        <begin position="93"/>
        <end position="224"/>
    </location>
</feature>
<dbReference type="Gene3D" id="3.40.50.12700">
    <property type="match status" value="1"/>
</dbReference>
<dbReference type="Gene3D" id="3.60.10.10">
    <property type="entry name" value="Endonuclease/exonuclease/phosphatase"/>
    <property type="match status" value="1"/>
</dbReference>
<reference evidence="3" key="2">
    <citation type="submission" date="2017-12" db="EMBL/GenBank/DDBJ databases">
        <title>Genome sequence of the Bar-tailed Godwit (Limosa lapponica baueri).</title>
        <authorList>
            <person name="Lima N.C.B."/>
            <person name="Parody-Merino A.M."/>
            <person name="Battley P.F."/>
            <person name="Fidler A.E."/>
            <person name="Prosdocimi F."/>
        </authorList>
    </citation>
    <scope>NUCLEOTIDE SEQUENCE [LARGE SCALE GENOMIC DNA]</scope>
</reference>
<dbReference type="InterPro" id="IPR036691">
    <property type="entry name" value="Endo/exonu/phosph_ase_sf"/>
</dbReference>
<organism evidence="2 3">
    <name type="scientific">Limosa lapponica baueri</name>
    <dbReference type="NCBI Taxonomy" id="1758121"/>
    <lineage>
        <taxon>Eukaryota</taxon>
        <taxon>Metazoa</taxon>
        <taxon>Chordata</taxon>
        <taxon>Craniata</taxon>
        <taxon>Vertebrata</taxon>
        <taxon>Euteleostomi</taxon>
        <taxon>Archelosauria</taxon>
        <taxon>Archosauria</taxon>
        <taxon>Dinosauria</taxon>
        <taxon>Saurischia</taxon>
        <taxon>Theropoda</taxon>
        <taxon>Coelurosauria</taxon>
        <taxon>Aves</taxon>
        <taxon>Neognathae</taxon>
        <taxon>Neoaves</taxon>
        <taxon>Charadriiformes</taxon>
        <taxon>Scolopacidae</taxon>
        <taxon>Limosa</taxon>
    </lineage>
</organism>
<dbReference type="PANTHER" id="PTHR33395">
    <property type="entry name" value="TRANSCRIPTASE, PUTATIVE-RELATED-RELATED"/>
    <property type="match status" value="1"/>
</dbReference>
<dbReference type="Proteomes" id="UP000233556">
    <property type="component" value="Unassembled WGS sequence"/>
</dbReference>
<reference evidence="3" key="1">
    <citation type="submission" date="2017-11" db="EMBL/GenBank/DDBJ databases">
        <authorList>
            <person name="Lima N.C."/>
            <person name="Parody-Merino A.M."/>
            <person name="Battley P.F."/>
            <person name="Fidler A.E."/>
            <person name="Prosdocimi F."/>
        </authorList>
    </citation>
    <scope>NUCLEOTIDE SEQUENCE [LARGE SCALE GENOMIC DNA]</scope>
</reference>
<dbReference type="OrthoDB" id="6152807at2759"/>
<sequence>MQINFWLHGWCHHEGFGFYDNRTFFDDYSLLGRDGIQLPRRSKGISGSRLANLANQSSNKCSLAASQDENQKTNHLKCMYTNAHHLENKQEELELCIQSENYGIVKINETRWDNSHDWRIAMDMYRMFCKDGQGRGGGVIVLCVKENPECIEVNYSYCRSPTECLWVKIRGVISKGDLTVDICYRPPNQDDKANKAIFGLLKQASGQQNLVLLGDFNYPDIYWKNNTAAHTSSTKFLECIVDCFPHTNVTCANQEQGIAGLATHKP</sequence>
<gene>
    <name evidence="2" type="ORF">llap_17304</name>
</gene>